<gene>
    <name evidence="6" type="ORF">FNF29_05449</name>
</gene>
<dbReference type="OMA" id="PIPFKQS"/>
<dbReference type="EMBL" id="VLTN01000036">
    <property type="protein sequence ID" value="KAA0150209.1"/>
    <property type="molecule type" value="Genomic_DNA"/>
</dbReference>
<comment type="caution">
    <text evidence="6">The sequence shown here is derived from an EMBL/GenBank/DDBJ whole genome shotgun (WGS) entry which is preliminary data.</text>
</comment>
<evidence type="ECO:0000256" key="2">
    <source>
        <dbReference type="ARBA" id="ARBA00022630"/>
    </source>
</evidence>
<dbReference type="Proteomes" id="UP000323011">
    <property type="component" value="Unassembled WGS sequence"/>
</dbReference>
<dbReference type="InterPro" id="IPR023753">
    <property type="entry name" value="FAD/NAD-binding_dom"/>
</dbReference>
<name>A0A5A8CC33_CAFRO</name>
<sequence>MGAASSAPYEDRKVIVVGAGYAGTAVAKELDKLFDVTLIDRRDHMQHAIGQLRAAVVGGEFASSTLIPTDRVLKRGKVLKAAVTSISPETVKLEGGSEIHIRPGRDFLVIATGSTVAAPAQFDGLTREAVAAQHADIKAKIDSARHVLIVGGGPVGVELAGEIRDAHPDKRVTIVHRGRHLCSSKDGGNGDVRLPDSFGASLKDLCEERSIEVRLGVSVPASTSTHEAGADLALSDGTSVAGVDLILWASGAKPNNATFRTTMAASLDEAGRLVTEPSLLVRGSEHVFALGDCAETGASKTAYMVGAQAPVVAGNVKALADGKPATGLKAFTCGTPAMVVPVGAAYGRGVLPFCGGIQIGNSMVSSAKGKTLFLDKTRADLGY</sequence>
<keyword evidence="2" id="KW-0285">Flavoprotein</keyword>
<dbReference type="SUPFAM" id="SSF51905">
    <property type="entry name" value="FAD/NAD(P)-binding domain"/>
    <property type="match status" value="1"/>
</dbReference>
<dbReference type="Pfam" id="PF07992">
    <property type="entry name" value="Pyr_redox_2"/>
    <property type="match status" value="1"/>
</dbReference>
<dbReference type="PANTHER" id="PTHR43735:SF3">
    <property type="entry name" value="FERROPTOSIS SUPPRESSOR PROTEIN 1"/>
    <property type="match status" value="1"/>
</dbReference>
<keyword evidence="3" id="KW-0274">FAD</keyword>
<dbReference type="GO" id="GO:0050660">
    <property type="term" value="F:flavin adenine dinucleotide binding"/>
    <property type="evidence" value="ECO:0007669"/>
    <property type="project" value="TreeGrafter"/>
</dbReference>
<evidence type="ECO:0000313" key="6">
    <source>
        <dbReference type="EMBL" id="KAA0150209.1"/>
    </source>
</evidence>
<dbReference type="PRINTS" id="PR00368">
    <property type="entry name" value="FADPNR"/>
</dbReference>
<keyword evidence="7" id="KW-1185">Reference proteome</keyword>
<accession>A0A5A8CC33</accession>
<protein>
    <recommendedName>
        <fullName evidence="5">FAD/NAD(P)-binding domain-containing protein</fullName>
    </recommendedName>
</protein>
<evidence type="ECO:0000256" key="3">
    <source>
        <dbReference type="ARBA" id="ARBA00022827"/>
    </source>
</evidence>
<feature type="domain" description="FAD/NAD(P)-binding" evidence="5">
    <location>
        <begin position="13"/>
        <end position="299"/>
    </location>
</feature>
<reference evidence="6 7" key="1">
    <citation type="submission" date="2019-07" db="EMBL/GenBank/DDBJ databases">
        <title>Genomes of Cafeteria roenbergensis.</title>
        <authorList>
            <person name="Fischer M.G."/>
            <person name="Hackl T."/>
            <person name="Roman M."/>
        </authorList>
    </citation>
    <scope>NUCLEOTIDE SEQUENCE [LARGE SCALE GENOMIC DNA]</scope>
    <source>
        <strain evidence="6 7">BVI</strain>
    </source>
</reference>
<dbReference type="GO" id="GO:0004174">
    <property type="term" value="F:electron-transferring-flavoprotein dehydrogenase activity"/>
    <property type="evidence" value="ECO:0007669"/>
    <property type="project" value="TreeGrafter"/>
</dbReference>
<organism evidence="6 7">
    <name type="scientific">Cafeteria roenbergensis</name>
    <name type="common">Marine flagellate</name>
    <dbReference type="NCBI Taxonomy" id="33653"/>
    <lineage>
        <taxon>Eukaryota</taxon>
        <taxon>Sar</taxon>
        <taxon>Stramenopiles</taxon>
        <taxon>Bigyra</taxon>
        <taxon>Opalozoa</taxon>
        <taxon>Bicosoecida</taxon>
        <taxon>Cafeteriaceae</taxon>
        <taxon>Cafeteria</taxon>
    </lineage>
</organism>
<dbReference type="InterPro" id="IPR036188">
    <property type="entry name" value="FAD/NAD-bd_sf"/>
</dbReference>
<evidence type="ECO:0000313" key="7">
    <source>
        <dbReference type="Proteomes" id="UP000323011"/>
    </source>
</evidence>
<evidence type="ECO:0000256" key="4">
    <source>
        <dbReference type="ARBA" id="ARBA00023002"/>
    </source>
</evidence>
<dbReference type="PANTHER" id="PTHR43735">
    <property type="entry name" value="APOPTOSIS-INDUCING FACTOR 1"/>
    <property type="match status" value="1"/>
</dbReference>
<comment type="similarity">
    <text evidence="1">Belongs to the FAD-dependent oxidoreductase family.</text>
</comment>
<evidence type="ECO:0000259" key="5">
    <source>
        <dbReference type="Pfam" id="PF07992"/>
    </source>
</evidence>
<dbReference type="Gene3D" id="3.50.50.100">
    <property type="match status" value="1"/>
</dbReference>
<proteinExistence type="inferred from homology"/>
<dbReference type="GO" id="GO:0005737">
    <property type="term" value="C:cytoplasm"/>
    <property type="evidence" value="ECO:0007669"/>
    <property type="project" value="TreeGrafter"/>
</dbReference>
<keyword evidence="4" id="KW-0560">Oxidoreductase</keyword>
<dbReference type="PRINTS" id="PR00469">
    <property type="entry name" value="PNDRDTASEII"/>
</dbReference>
<dbReference type="AlphaFoldDB" id="A0A5A8CC33"/>
<evidence type="ECO:0000256" key="1">
    <source>
        <dbReference type="ARBA" id="ARBA00006442"/>
    </source>
</evidence>